<feature type="compositionally biased region" description="Basic and acidic residues" evidence="8">
    <location>
        <begin position="365"/>
        <end position="400"/>
    </location>
</feature>
<feature type="domain" description="Helicase ATP-binding" evidence="9">
    <location>
        <begin position="462"/>
        <end position="521"/>
    </location>
</feature>
<evidence type="ECO:0000259" key="9">
    <source>
        <dbReference type="PROSITE" id="PS51192"/>
    </source>
</evidence>
<evidence type="ECO:0000259" key="10">
    <source>
        <dbReference type="PROSITE" id="PS51195"/>
    </source>
</evidence>
<dbReference type="Pfam" id="PF25430">
    <property type="entry name" value="DDX23"/>
    <property type="match status" value="1"/>
</dbReference>
<feature type="compositionally biased region" description="Low complexity" evidence="8">
    <location>
        <begin position="225"/>
        <end position="238"/>
    </location>
</feature>
<dbReference type="InterPro" id="IPR014014">
    <property type="entry name" value="RNA_helicase_DEAD_Q_motif"/>
</dbReference>
<accession>A0A1D2ADU4</accession>
<protein>
    <recommendedName>
        <fullName evidence="12">DEAD-box ATP-dependent RNA helicase 21</fullName>
    </recommendedName>
</protein>
<feature type="compositionally biased region" description="Basic and acidic residues" evidence="8">
    <location>
        <begin position="21"/>
        <end position="91"/>
    </location>
</feature>
<keyword evidence="4" id="KW-0347">Helicase</keyword>
<feature type="region of interest" description="Disordered" evidence="8">
    <location>
        <begin position="360"/>
        <end position="400"/>
    </location>
</feature>
<dbReference type="InterPro" id="IPR027417">
    <property type="entry name" value="P-loop_NTPase"/>
</dbReference>
<evidence type="ECO:0000256" key="1">
    <source>
        <dbReference type="ARBA" id="ARBA00022664"/>
    </source>
</evidence>
<feature type="compositionally biased region" description="Basic and acidic residues" evidence="8">
    <location>
        <begin position="102"/>
        <end position="114"/>
    </location>
</feature>
<dbReference type="EMBL" id="GDKF01001235">
    <property type="protein sequence ID" value="JAT77387.1"/>
    <property type="molecule type" value="Transcribed_RNA"/>
</dbReference>
<dbReference type="Pfam" id="PF00270">
    <property type="entry name" value="DEAD"/>
    <property type="match status" value="1"/>
</dbReference>
<dbReference type="Gene3D" id="3.40.50.300">
    <property type="entry name" value="P-loop containing nucleotide triphosphate hydrolases"/>
    <property type="match status" value="1"/>
</dbReference>
<dbReference type="GO" id="GO:0003676">
    <property type="term" value="F:nucleic acid binding"/>
    <property type="evidence" value="ECO:0007669"/>
    <property type="project" value="InterPro"/>
</dbReference>
<feature type="compositionally biased region" description="Basic and acidic residues" evidence="8">
    <location>
        <begin position="209"/>
        <end position="224"/>
    </location>
</feature>
<feature type="non-terminal residue" evidence="11">
    <location>
        <position position="521"/>
    </location>
</feature>
<dbReference type="PANTHER" id="PTHR47958">
    <property type="entry name" value="ATP-DEPENDENT RNA HELICASE DBP3"/>
    <property type="match status" value="1"/>
</dbReference>
<organism evidence="11">
    <name type="scientific">Auxenochlorella protothecoides</name>
    <name type="common">Green microalga</name>
    <name type="synonym">Chlorella protothecoides</name>
    <dbReference type="NCBI Taxonomy" id="3075"/>
    <lineage>
        <taxon>Eukaryota</taxon>
        <taxon>Viridiplantae</taxon>
        <taxon>Chlorophyta</taxon>
        <taxon>core chlorophytes</taxon>
        <taxon>Trebouxiophyceae</taxon>
        <taxon>Chlorellales</taxon>
        <taxon>Chlorellaceae</taxon>
        <taxon>Auxenochlorella</taxon>
    </lineage>
</organism>
<sequence length="521" mass="60197">MARSRSRSPDRGQRRHRSRSYSRDQYPRDDYRRREDDRRGVDRRDDYRRAPDRDRRYDAPRDAYRRRDDQPHRHLEERVRARSPPRRDRSLSPRVPARIRSPPHERAERDRGRDASPLGHPSRDDRPSQGRDRLDSELRRDDAGHPRPGLEARAGPASMERGEEDEGGPSGPHPRPAAAKAEPLSLEELLRKKEAERAAQARPVFMSKKAREEAALARRAEEAAAARARNAAVRAALAGPAHDDGPRPEDRERERRPLSNKEREVQAHKEERERERELELIKQQYLGTNKQKKKVLKATERFKFVFDWDAKEDTSRDLNPLYQNLHEANLLFGRGFRAGIDRREQKKAAAGQEAELLRSLRSRTGARESVADRERDETRAADADRYEGRDMAVDSHWSEKSREEMTERDWRIFREDFSIGYKGTNVPMPLRNWEEANFPEPLRKAVERAGYAKPSPIQMAAIPLGMQQRDVIGIAETGSGKTAAFVLPMLQYIMRQPKMLGNPEVEAEGPYAVVLAPTREL</sequence>
<dbReference type="GO" id="GO:0006397">
    <property type="term" value="P:mRNA processing"/>
    <property type="evidence" value="ECO:0007669"/>
    <property type="project" value="UniProtKB-KW"/>
</dbReference>
<evidence type="ECO:0000256" key="5">
    <source>
        <dbReference type="ARBA" id="ARBA00022840"/>
    </source>
</evidence>
<dbReference type="GO" id="GO:0016787">
    <property type="term" value="F:hydrolase activity"/>
    <property type="evidence" value="ECO:0007669"/>
    <property type="project" value="UniProtKB-KW"/>
</dbReference>
<evidence type="ECO:0000256" key="8">
    <source>
        <dbReference type="SAM" id="MobiDB-lite"/>
    </source>
</evidence>
<keyword evidence="1" id="KW-0507">mRNA processing</keyword>
<evidence type="ECO:0000256" key="7">
    <source>
        <dbReference type="PROSITE-ProRule" id="PRU00552"/>
    </source>
</evidence>
<keyword evidence="2" id="KW-0547">Nucleotide-binding</keyword>
<feature type="short sequence motif" description="Q motif" evidence="7">
    <location>
        <begin position="431"/>
        <end position="459"/>
    </location>
</feature>
<comment type="catalytic activity">
    <reaction evidence="6">
        <text>ATP + H2O = ADP + phosphate + H(+)</text>
        <dbReference type="Rhea" id="RHEA:13065"/>
        <dbReference type="ChEBI" id="CHEBI:15377"/>
        <dbReference type="ChEBI" id="CHEBI:15378"/>
        <dbReference type="ChEBI" id="CHEBI:30616"/>
        <dbReference type="ChEBI" id="CHEBI:43474"/>
        <dbReference type="ChEBI" id="CHEBI:456216"/>
        <dbReference type="EC" id="3.6.4.13"/>
    </reaction>
</comment>
<feature type="region of interest" description="Disordered" evidence="8">
    <location>
        <begin position="1"/>
        <end position="276"/>
    </location>
</feature>
<gene>
    <name evidence="11" type="ORF">g.51043</name>
</gene>
<feature type="compositionally biased region" description="Basic and acidic residues" evidence="8">
    <location>
        <begin position="241"/>
        <end position="276"/>
    </location>
</feature>
<feature type="domain" description="DEAD-box RNA helicase Q" evidence="10">
    <location>
        <begin position="431"/>
        <end position="459"/>
    </location>
</feature>
<feature type="compositionally biased region" description="Basic and acidic residues" evidence="8">
    <location>
        <begin position="188"/>
        <end position="199"/>
    </location>
</feature>
<dbReference type="GO" id="GO:0005524">
    <property type="term" value="F:ATP binding"/>
    <property type="evidence" value="ECO:0007669"/>
    <property type="project" value="UniProtKB-KW"/>
</dbReference>
<proteinExistence type="predicted"/>
<evidence type="ECO:0000256" key="2">
    <source>
        <dbReference type="ARBA" id="ARBA00022741"/>
    </source>
</evidence>
<dbReference type="InterPro" id="IPR014001">
    <property type="entry name" value="Helicase_ATP-bd"/>
</dbReference>
<evidence type="ECO:0000313" key="11">
    <source>
        <dbReference type="EMBL" id="JAT77387.1"/>
    </source>
</evidence>
<evidence type="ECO:0008006" key="12">
    <source>
        <dbReference type="Google" id="ProtNLM"/>
    </source>
</evidence>
<dbReference type="AlphaFoldDB" id="A0A1D2ADU4"/>
<name>A0A1D2ADU4_AUXPR</name>
<evidence type="ECO:0000256" key="6">
    <source>
        <dbReference type="ARBA" id="ARBA00047984"/>
    </source>
</evidence>
<evidence type="ECO:0000256" key="4">
    <source>
        <dbReference type="ARBA" id="ARBA00022806"/>
    </source>
</evidence>
<keyword evidence="3" id="KW-0378">Hydrolase</keyword>
<dbReference type="SUPFAM" id="SSF52540">
    <property type="entry name" value="P-loop containing nucleoside triphosphate hydrolases"/>
    <property type="match status" value="1"/>
</dbReference>
<reference evidence="11" key="1">
    <citation type="submission" date="2015-08" db="EMBL/GenBank/DDBJ databases">
        <authorList>
            <person name="Babu N.S."/>
            <person name="Beckwith C.J."/>
            <person name="Beseler K.G."/>
            <person name="Brison A."/>
            <person name="Carone J.V."/>
            <person name="Caskin T.P."/>
            <person name="Diamond M."/>
            <person name="Durham M.E."/>
            <person name="Foxe J.M."/>
            <person name="Go M."/>
            <person name="Henderson B.A."/>
            <person name="Jones I.B."/>
            <person name="McGettigan J.A."/>
            <person name="Micheletti S.J."/>
            <person name="Nasrallah M.E."/>
            <person name="Ortiz D."/>
            <person name="Piller C.R."/>
            <person name="Privatt S.R."/>
            <person name="Schneider S.L."/>
            <person name="Sharp S."/>
            <person name="Smith T.C."/>
            <person name="Stanton J.D."/>
            <person name="Ullery H.E."/>
            <person name="Wilson R.J."/>
            <person name="Serrano M.G."/>
            <person name="Buck G."/>
            <person name="Lee V."/>
            <person name="Wang Y."/>
            <person name="Carvalho R."/>
            <person name="Voegtly L."/>
            <person name="Shi R."/>
            <person name="Duckworth R."/>
            <person name="Johnson A."/>
            <person name="Loviza R."/>
            <person name="Walstead R."/>
            <person name="Shah Z."/>
            <person name="Kiflezghi M."/>
            <person name="Wade K."/>
            <person name="Ball S.L."/>
            <person name="Bradley K.W."/>
            <person name="Asai D.J."/>
            <person name="Bowman C.A."/>
            <person name="Russell D.A."/>
            <person name="Pope W.H."/>
            <person name="Jacobs-Sera D."/>
            <person name="Hendrix R.W."/>
            <person name="Hatfull G.F."/>
        </authorList>
    </citation>
    <scope>NUCLEOTIDE SEQUENCE</scope>
</reference>
<dbReference type="PROSITE" id="PS51195">
    <property type="entry name" value="Q_MOTIF"/>
    <property type="match status" value="1"/>
</dbReference>
<dbReference type="InterPro" id="IPR011545">
    <property type="entry name" value="DEAD/DEAH_box_helicase_dom"/>
</dbReference>
<keyword evidence="5" id="KW-0067">ATP-binding</keyword>
<dbReference type="GO" id="GO:0003724">
    <property type="term" value="F:RNA helicase activity"/>
    <property type="evidence" value="ECO:0007669"/>
    <property type="project" value="UniProtKB-EC"/>
</dbReference>
<feature type="compositionally biased region" description="Basic and acidic residues" evidence="8">
    <location>
        <begin position="121"/>
        <end position="150"/>
    </location>
</feature>
<dbReference type="InterPro" id="IPR057479">
    <property type="entry name" value="PRP28/DDX23-like_helical"/>
</dbReference>
<evidence type="ECO:0000256" key="3">
    <source>
        <dbReference type="ARBA" id="ARBA00022801"/>
    </source>
</evidence>
<dbReference type="PROSITE" id="PS51192">
    <property type="entry name" value="HELICASE_ATP_BIND_1"/>
    <property type="match status" value="1"/>
</dbReference>